<gene>
    <name evidence="6" type="ORF">K1X11_013610</name>
</gene>
<keyword evidence="4" id="KW-0732">Signal</keyword>
<evidence type="ECO:0000256" key="3">
    <source>
        <dbReference type="RuleBase" id="RU361153"/>
    </source>
</evidence>
<dbReference type="InterPro" id="IPR018087">
    <property type="entry name" value="Glyco_hydro_5_CS"/>
</dbReference>
<dbReference type="GO" id="GO:0016787">
    <property type="term" value="F:hydrolase activity"/>
    <property type="evidence" value="ECO:0007669"/>
    <property type="project" value="UniProtKB-KW"/>
</dbReference>
<dbReference type="PANTHER" id="PTHR34142:SF1">
    <property type="entry name" value="GLYCOSIDE HYDROLASE FAMILY 5 DOMAIN-CONTAINING PROTEIN"/>
    <property type="match status" value="1"/>
</dbReference>
<evidence type="ECO:0000313" key="7">
    <source>
        <dbReference type="Proteomes" id="UP000738431"/>
    </source>
</evidence>
<dbReference type="InterPro" id="IPR001547">
    <property type="entry name" value="Glyco_hydro_5"/>
</dbReference>
<keyword evidence="7" id="KW-1185">Reference proteome</keyword>
<evidence type="ECO:0000256" key="1">
    <source>
        <dbReference type="ARBA" id="ARBA00022801"/>
    </source>
</evidence>
<name>A0ABZ1C2D6_9BACT</name>
<sequence length="330" mass="36651">MFPRLRLPDLPALLLLTSLAAPTSPAIAADPTAPNVAHHGRLQVDGNRIVGASTGEPVSLAGLSLFWSQWEGEFYNPETVAWLKQDWHVTVIRSALGIAHDGYLENPAPELAKIKTVIDAALAQDLYVIIDWHDHKAEEHTAAAVAFFTDMARTYGDHPNIIYEIYNEPLRVSWSKVVKPYAEEVIAAIRAHDPDNLIIVGTPYWSQRVDEATADPIDDPNLAYTLHFYAGTHKAELRKRAQTALDRGFALFVSEWGTVDANGDGEVDRKSVAAWMAFIRTHQLSHLNWSVANKDEGSAILRPEVDTLSGWTEADLTPSGQFIRYLVRGW</sequence>
<evidence type="ECO:0000256" key="4">
    <source>
        <dbReference type="SAM" id="SignalP"/>
    </source>
</evidence>
<dbReference type="RefSeq" id="WP_221032663.1">
    <property type="nucleotide sequence ID" value="NZ_CP139781.1"/>
</dbReference>
<dbReference type="SUPFAM" id="SSF51445">
    <property type="entry name" value="(Trans)glycosidases"/>
    <property type="match status" value="1"/>
</dbReference>
<accession>A0ABZ1C2D6</accession>
<proteinExistence type="inferred from homology"/>
<dbReference type="Pfam" id="PF00150">
    <property type="entry name" value="Cellulase"/>
    <property type="match status" value="1"/>
</dbReference>
<keyword evidence="2 3" id="KW-0326">Glycosidase</keyword>
<protein>
    <submittedName>
        <fullName evidence="6">Glycoside hydrolase family 5 protein</fullName>
    </submittedName>
</protein>
<evidence type="ECO:0000256" key="2">
    <source>
        <dbReference type="ARBA" id="ARBA00023295"/>
    </source>
</evidence>
<comment type="similarity">
    <text evidence="3">Belongs to the glycosyl hydrolase 5 (cellulase A) family.</text>
</comment>
<organism evidence="6 7">
    <name type="scientific">Actomonas aquatica</name>
    <dbReference type="NCBI Taxonomy" id="2866162"/>
    <lineage>
        <taxon>Bacteria</taxon>
        <taxon>Pseudomonadati</taxon>
        <taxon>Verrucomicrobiota</taxon>
        <taxon>Opitutia</taxon>
        <taxon>Opitutales</taxon>
        <taxon>Opitutaceae</taxon>
        <taxon>Actomonas</taxon>
    </lineage>
</organism>
<dbReference type="Proteomes" id="UP000738431">
    <property type="component" value="Chromosome"/>
</dbReference>
<feature type="domain" description="Glycoside hydrolase family 5" evidence="5">
    <location>
        <begin position="53"/>
        <end position="294"/>
    </location>
</feature>
<feature type="signal peptide" evidence="4">
    <location>
        <begin position="1"/>
        <end position="28"/>
    </location>
</feature>
<dbReference type="PROSITE" id="PS00659">
    <property type="entry name" value="GLYCOSYL_HYDROL_F5"/>
    <property type="match status" value="1"/>
</dbReference>
<dbReference type="EMBL" id="CP139781">
    <property type="protein sequence ID" value="WRQ85844.1"/>
    <property type="molecule type" value="Genomic_DNA"/>
</dbReference>
<reference evidence="6 7" key="1">
    <citation type="submission" date="2023-12" db="EMBL/GenBank/DDBJ databases">
        <title>Description of an unclassified Opitutus bacterium of Verrucomicrobiota.</title>
        <authorList>
            <person name="Zhang D.-F."/>
        </authorList>
    </citation>
    <scope>NUCLEOTIDE SEQUENCE [LARGE SCALE GENOMIC DNA]</scope>
    <source>
        <strain evidence="6 7">WL0086</strain>
    </source>
</reference>
<dbReference type="InterPro" id="IPR017853">
    <property type="entry name" value="GH"/>
</dbReference>
<feature type="chain" id="PRO_5047314187" evidence="4">
    <location>
        <begin position="29"/>
        <end position="330"/>
    </location>
</feature>
<dbReference type="Gene3D" id="3.20.20.80">
    <property type="entry name" value="Glycosidases"/>
    <property type="match status" value="1"/>
</dbReference>
<evidence type="ECO:0000259" key="5">
    <source>
        <dbReference type="Pfam" id="PF00150"/>
    </source>
</evidence>
<keyword evidence="1 3" id="KW-0378">Hydrolase</keyword>
<evidence type="ECO:0000313" key="6">
    <source>
        <dbReference type="EMBL" id="WRQ85844.1"/>
    </source>
</evidence>
<dbReference type="PANTHER" id="PTHR34142">
    <property type="entry name" value="ENDO-BETA-1,4-GLUCANASE A"/>
    <property type="match status" value="1"/>
</dbReference>